<evidence type="ECO:0008006" key="4">
    <source>
        <dbReference type="Google" id="ProtNLM"/>
    </source>
</evidence>
<feature type="region of interest" description="Disordered" evidence="1">
    <location>
        <begin position="88"/>
        <end position="121"/>
    </location>
</feature>
<organism evidence="2 3">
    <name type="scientific">Periplaneta americana</name>
    <name type="common">American cockroach</name>
    <name type="synonym">Blatta americana</name>
    <dbReference type="NCBI Taxonomy" id="6978"/>
    <lineage>
        <taxon>Eukaryota</taxon>
        <taxon>Metazoa</taxon>
        <taxon>Ecdysozoa</taxon>
        <taxon>Arthropoda</taxon>
        <taxon>Hexapoda</taxon>
        <taxon>Insecta</taxon>
        <taxon>Pterygota</taxon>
        <taxon>Neoptera</taxon>
        <taxon>Polyneoptera</taxon>
        <taxon>Dictyoptera</taxon>
        <taxon>Blattodea</taxon>
        <taxon>Blattoidea</taxon>
        <taxon>Blattidae</taxon>
        <taxon>Blattinae</taxon>
        <taxon>Periplaneta</taxon>
    </lineage>
</organism>
<proteinExistence type="predicted"/>
<gene>
    <name evidence="2" type="ORF">ANN_24592</name>
</gene>
<evidence type="ECO:0000256" key="1">
    <source>
        <dbReference type="SAM" id="MobiDB-lite"/>
    </source>
</evidence>
<protein>
    <recommendedName>
        <fullName evidence="4">TAZ-type domain-containing protein</fullName>
    </recommendedName>
</protein>
<reference evidence="2 3" key="1">
    <citation type="journal article" date="2022" name="Allergy">
        <title>Genome assembly and annotation of Periplaneta americana reveal a comprehensive cockroach allergen profile.</title>
        <authorList>
            <person name="Wang L."/>
            <person name="Xiong Q."/>
            <person name="Saelim N."/>
            <person name="Wang L."/>
            <person name="Nong W."/>
            <person name="Wan A.T."/>
            <person name="Shi M."/>
            <person name="Liu X."/>
            <person name="Cao Q."/>
            <person name="Hui J.H.L."/>
            <person name="Sookrung N."/>
            <person name="Leung T.F."/>
            <person name="Tungtrongchitr A."/>
            <person name="Tsui S.K.W."/>
        </authorList>
    </citation>
    <scope>NUCLEOTIDE SEQUENCE [LARGE SCALE GENOMIC DNA]</scope>
    <source>
        <strain evidence="2">PWHHKU_190912</strain>
    </source>
</reference>
<sequence length="121" mass="13146">MALRLGCKLCQPHQCICRGIADIYGHHALSCARSKGRIPRHTSLSDIIKTSLTSCGIPSLLEPPDGLTGIRESDVDKWAILPQPLIEPDPVARTNSLISPKDPEPQACHRRLTDGSSFLSP</sequence>
<evidence type="ECO:0000313" key="2">
    <source>
        <dbReference type="EMBL" id="KAJ4428548.1"/>
    </source>
</evidence>
<keyword evidence="3" id="KW-1185">Reference proteome</keyword>
<comment type="caution">
    <text evidence="2">The sequence shown here is derived from an EMBL/GenBank/DDBJ whole genome shotgun (WGS) entry which is preliminary data.</text>
</comment>
<dbReference type="Proteomes" id="UP001148838">
    <property type="component" value="Unassembled WGS sequence"/>
</dbReference>
<dbReference type="EMBL" id="JAJSOF020000037">
    <property type="protein sequence ID" value="KAJ4428548.1"/>
    <property type="molecule type" value="Genomic_DNA"/>
</dbReference>
<name>A0ABQ8S3F7_PERAM</name>
<accession>A0ABQ8S3F7</accession>
<evidence type="ECO:0000313" key="3">
    <source>
        <dbReference type="Proteomes" id="UP001148838"/>
    </source>
</evidence>